<dbReference type="EMBL" id="CP015405">
    <property type="protein sequence ID" value="ANU77219.1"/>
    <property type="molecule type" value="Genomic_DNA"/>
</dbReference>
<protein>
    <submittedName>
        <fullName evidence="1">Uncharacterized protein</fullName>
    </submittedName>
</protein>
<reference evidence="1" key="1">
    <citation type="submission" date="2017-04" db="EMBL/GenBank/DDBJ databases">
        <title>Complete Genome Sequences of Twelve Strains of a Stable Defined Moderately Diverse Mouse Microbiota 2 (sDMDMm2).</title>
        <authorList>
            <person name="Uchimura Y."/>
            <person name="Wyss M."/>
            <person name="Brugiroux S."/>
            <person name="Limenitakis J.P."/>
            <person name="Stecher B."/>
            <person name="McCoy K.D."/>
            <person name="Macpherson A.J."/>
        </authorList>
    </citation>
    <scope>NUCLEOTIDE SEQUENCE</scope>
    <source>
        <strain evidence="1">YL58</strain>
    </source>
</reference>
<proteinExistence type="predicted"/>
<keyword evidence="2" id="KW-1185">Reference proteome</keyword>
<accession>A0A1C7IFI7</accession>
<dbReference type="RefSeq" id="WP_065543349.1">
    <property type="nucleotide sequence ID" value="NZ_CP015405.2"/>
</dbReference>
<evidence type="ECO:0000313" key="1">
    <source>
        <dbReference type="EMBL" id="ANU77219.1"/>
    </source>
</evidence>
<dbReference type="STRING" id="1796616.A4V09_16515"/>
<dbReference type="KEGG" id="byl:A4V09_16515"/>
<organism evidence="1 2">
    <name type="scientific">Blautia pseudococcoides</name>
    <dbReference type="NCBI Taxonomy" id="1796616"/>
    <lineage>
        <taxon>Bacteria</taxon>
        <taxon>Bacillati</taxon>
        <taxon>Bacillota</taxon>
        <taxon>Clostridia</taxon>
        <taxon>Lachnospirales</taxon>
        <taxon>Lachnospiraceae</taxon>
        <taxon>Blautia</taxon>
    </lineage>
</organism>
<evidence type="ECO:0000313" key="2">
    <source>
        <dbReference type="Proteomes" id="UP000092574"/>
    </source>
</evidence>
<sequence length="535" mass="63119">MVDKRDFKTCQIMAEMSEQDSNYWFDYKKSKFLHQIDTFYYSVKFNNDFTEETRDDQVIRLRHYFELKRKELFEVYGNVVPIYIKDLGNLNLVPITFSGFYNICLEKPEEFNIFIAPRVPRSQEGASVTSEIIVQIRSYMLWMYGVHNAFERSLAYVKGIADFFHLDIDFVQENRADYCWHSNYLANPEKFFSIENFYKMRVDRYKGAHFNTEKVGSEDYLIDYVALGKRGQKCFVRIYLKSKEVVEMGYKPFFFKVWLFHGLINRYDFYCYEECFKRGSWGHLDIARIKYYAEYGQDESLCRRAKQIVLDNESQLHVTDDIRRFANMLTPKINLIVNVEFQTMRKASKNYPLIPFKDNSDKGCCQRIYDYLDNHYMIANYLTSNILRLVETTGDSNKSRRPDCGFWRALRNTKMVDALVPKVQLPFIRQYNRNLSADVMKRQLINKAVMLSFYNKGINEDSPARDAMEAVLTLNDNDVKQAMRYKQKKSRQLSGQELSGLRNDYSSLDVTIVDNATGAVYGYDSMDDLLLQGGD</sequence>
<dbReference type="OrthoDB" id="1978246at2"/>
<dbReference type="Proteomes" id="UP000092574">
    <property type="component" value="Chromosome"/>
</dbReference>
<gene>
    <name evidence="1" type="ORF">A4V09_16515</name>
</gene>
<dbReference type="AlphaFoldDB" id="A0A1C7IFI7"/>
<name>A0A1C7IFI7_9FIRM</name>